<dbReference type="HOGENOM" id="CLU_257122_0_0_1"/>
<dbReference type="RefSeq" id="XP_003027898.1">
    <property type="nucleotide sequence ID" value="XM_003027852.1"/>
</dbReference>
<dbReference type="eggNOG" id="ENOG502SMQV">
    <property type="taxonomic scope" value="Eukaryota"/>
</dbReference>
<feature type="region of interest" description="Disordered" evidence="1">
    <location>
        <begin position="1271"/>
        <end position="1313"/>
    </location>
</feature>
<dbReference type="Proteomes" id="UP000007431">
    <property type="component" value="Unassembled WGS sequence"/>
</dbReference>
<evidence type="ECO:0000256" key="1">
    <source>
        <dbReference type="SAM" id="MobiDB-lite"/>
    </source>
</evidence>
<accession>D8QHV4</accession>
<evidence type="ECO:0000313" key="2">
    <source>
        <dbReference type="EMBL" id="EFI92995.1"/>
    </source>
</evidence>
<organism evidence="3">
    <name type="scientific">Schizophyllum commune (strain H4-8 / FGSC 9210)</name>
    <name type="common">Split gill fungus</name>
    <dbReference type="NCBI Taxonomy" id="578458"/>
    <lineage>
        <taxon>Eukaryota</taxon>
        <taxon>Fungi</taxon>
        <taxon>Dikarya</taxon>
        <taxon>Basidiomycota</taxon>
        <taxon>Agaricomycotina</taxon>
        <taxon>Agaricomycetes</taxon>
        <taxon>Agaricomycetidae</taxon>
        <taxon>Agaricales</taxon>
        <taxon>Schizophyllaceae</taxon>
        <taxon>Schizophyllum</taxon>
    </lineage>
</organism>
<dbReference type="InParanoid" id="D8QHV4"/>
<gene>
    <name evidence="2" type="ORF">SCHCODRAFT_113450</name>
</gene>
<dbReference type="EMBL" id="GL377312">
    <property type="protein sequence ID" value="EFI92995.1"/>
    <property type="molecule type" value="Genomic_DNA"/>
</dbReference>
<feature type="region of interest" description="Disordered" evidence="1">
    <location>
        <begin position="1123"/>
        <end position="1151"/>
    </location>
</feature>
<dbReference type="GeneID" id="9591669"/>
<dbReference type="OrthoDB" id="3269001at2759"/>
<feature type="non-terminal residue" evidence="2">
    <location>
        <position position="1359"/>
    </location>
</feature>
<evidence type="ECO:0000313" key="3">
    <source>
        <dbReference type="Proteomes" id="UP000007431"/>
    </source>
</evidence>
<sequence length="1359" mass="152166">MTIDLSPRLWDLQTRAPHAARDAEGQSSTAAAPTLATYLGSRPILNKFARDALGAVDVVQKALRQCLSMLQDMREHDHDHFPQTLACVDSVVAQQREKLRHIRHPVAAEEVKKAVTDIETIEAYLSAYAQLYPVKTPLRIDNGHLRTGNFDTVPPATLIAYCLALTSRIFHRTSRPGANFILKCAKLYATSIAVLGGGINILQRRALDATPEDVRTIESRLNLGVRTIPYAVCLSCSRTYKPSYVPPSDIPRYPQLCSEVTDGSEGICGERLVDDQGNARRVFEYYPFFDWFGRLIALPGMEAYGDSFCEDVDRNPVAPTVQRSVADGTLLRTLSDPIDPNRSFIADRGEEKRWLFALHIDFFNAQGNSLRGRKASTGQIVITCLNLPLEMRNDDAYRYLAIIQGPNEPDAKEAAYQHYLRPLIDDLEDGYTRGARFRYTGSTDPEQTPYRFIYRVLLAILIADLKGARPSAGLMDVTSHNFCFVCQCWLQAHLGRIDFESWQPTDDDRLRKGAYLWKEATRTARQAIEQLFGARWSELWRLLYWRPSQQVVIDPMHTWFLIVIQRFFREAMGLESGARDSWKERHPAFHYDFNPPPSLSSLSPNFTSQETSSDNNSNRLTYKVAVDIGKIQKRLVQPMEDTEAHRKDLHKYLLSMLQDSLLEVCRNVQEDFSSEQRRQLRTSAPGAKLAKAKLADLLVAWRLTKPLPALPWIVIDRDSTIGFIRQAVREISVPSWVKDKPPEDLGSQNAGTLKASQWRWLYRLYVPLALLLRWHPDSPHAIPRARELEPVLAMNMNLTIGTVLIGKHTVTAASQKLFRDQLKAHILGLRQHFPGFIFPGYHMAFHIPDFMSLLGPARNWWCFPFERLAGRLQRIPKSSKPGESEHTMLHSFLKGSIFRQWLLLPSSPPVLQYCRSLLNKAHRFVAGETDEKAVEDDIDSDSDDDVVGYSAEAKEELAKIGVYPGEFPRTHVDQELSKILDTDTISCYSRVEAPRGFYCTTGSNSFVCVRPTDPLSERWYAARIRHIFEYPSSRALYFAVQRAKPRPGTYRDIFLQYWAAGFEARWTSEDFEEQLEIVRPSDIIVQAARWILDDRSAVAVNIGDMPREGRAAGDWATALGAAATGSSPDKLGRTRGGAPSPERACESNGLNGEFRADADAAGTATLPYMVIASTIHGNRLDAAEGAAQHMRSADAVGRPPRPFPHDVPAPWLRGTVFQAPPSLLSSTKHSACSAARISGVWGFRGAWTIDGSEISCLAVVAGHAQGAMRRGSQAGASLPSSPSRLPQSSVYSGSPSGSIDASGISQKPRRHAGDAPRLCWRDLASVSHGRPTALEKIRLSRWRQDRDPAVPSEERFGSS</sequence>
<dbReference type="OMA" id="PARIMHI"/>
<keyword evidence="3" id="KW-1185">Reference proteome</keyword>
<name>D8QHV4_SCHCM</name>
<proteinExistence type="predicted"/>
<dbReference type="VEuPathDB" id="FungiDB:SCHCODRAFT_02516623"/>
<reference evidence="2 3" key="1">
    <citation type="journal article" date="2010" name="Nat. Biotechnol.">
        <title>Genome sequence of the model mushroom Schizophyllum commune.</title>
        <authorList>
            <person name="Ohm R.A."/>
            <person name="de Jong J.F."/>
            <person name="Lugones L.G."/>
            <person name="Aerts A."/>
            <person name="Kothe E."/>
            <person name="Stajich J.E."/>
            <person name="de Vries R.P."/>
            <person name="Record E."/>
            <person name="Levasseur A."/>
            <person name="Baker S.E."/>
            <person name="Bartholomew K.A."/>
            <person name="Coutinho P.M."/>
            <person name="Erdmann S."/>
            <person name="Fowler T.J."/>
            <person name="Gathman A.C."/>
            <person name="Lombard V."/>
            <person name="Henrissat B."/>
            <person name="Knabe N."/>
            <person name="Kuees U."/>
            <person name="Lilly W.W."/>
            <person name="Lindquist E."/>
            <person name="Lucas S."/>
            <person name="Magnuson J.K."/>
            <person name="Piumi F."/>
            <person name="Raudaskoski M."/>
            <person name="Salamov A."/>
            <person name="Schmutz J."/>
            <person name="Schwarze F.W.M.R."/>
            <person name="vanKuyk P.A."/>
            <person name="Horton J.S."/>
            <person name="Grigoriev I.V."/>
            <person name="Woesten H.A.B."/>
        </authorList>
    </citation>
    <scope>NUCLEOTIDE SEQUENCE [LARGE SCALE GENOMIC DNA]</scope>
    <source>
        <strain evidence="3">H4-8 / FGSC 9210</strain>
    </source>
</reference>
<dbReference type="VEuPathDB" id="FungiDB:SCHCODRAFT_02513000"/>
<evidence type="ECO:0008006" key="4">
    <source>
        <dbReference type="Google" id="ProtNLM"/>
    </source>
</evidence>
<dbReference type="KEGG" id="scm:SCHCO_02513000"/>
<feature type="compositionally biased region" description="Low complexity" evidence="1">
    <location>
        <begin position="1277"/>
        <end position="1298"/>
    </location>
</feature>
<protein>
    <recommendedName>
        <fullName evidence="4">DUF4218 domain-containing protein</fullName>
    </recommendedName>
</protein>